<dbReference type="PANTHER" id="PTHR46332:SF5">
    <property type="entry name" value="ASPARTATE BETA-HYDROXYLASE DOMAIN CONTAINING 2"/>
    <property type="match status" value="1"/>
</dbReference>
<dbReference type="SUPFAM" id="SSF51197">
    <property type="entry name" value="Clavaminate synthase-like"/>
    <property type="match status" value="1"/>
</dbReference>
<dbReference type="InterPro" id="IPR007803">
    <property type="entry name" value="Asp/Arg/Pro-Hydrxlase"/>
</dbReference>
<feature type="domain" description="Aspartyl/asparaginy/proline hydroxylase" evidence="4">
    <location>
        <begin position="86"/>
        <end position="243"/>
    </location>
</feature>
<proteinExistence type="inferred from homology"/>
<dbReference type="GO" id="GO:0051213">
    <property type="term" value="F:dioxygenase activity"/>
    <property type="evidence" value="ECO:0007669"/>
    <property type="project" value="UniProtKB-KW"/>
</dbReference>
<dbReference type="InterPro" id="IPR027443">
    <property type="entry name" value="IPNS-like_sf"/>
</dbReference>
<comment type="similarity">
    <text evidence="1">Belongs to the aspartyl/asparaginyl beta-hydroxylase family.</text>
</comment>
<evidence type="ECO:0000313" key="5">
    <source>
        <dbReference type="EMBL" id="MRV71993.1"/>
    </source>
</evidence>
<comment type="caution">
    <text evidence="5">The sequence shown here is derived from an EMBL/GenBank/DDBJ whole genome shotgun (WGS) entry which is preliminary data.</text>
</comment>
<gene>
    <name evidence="5" type="ORF">GJ700_09740</name>
</gene>
<dbReference type="PANTHER" id="PTHR46332">
    <property type="entry name" value="ASPARTATE BETA-HYDROXYLASE DOMAIN-CONTAINING PROTEIN 2"/>
    <property type="match status" value="1"/>
</dbReference>
<sequence>MAQLRHVRQSQGRLRGGRVEQALPACARGSINVSEAILKNIMRKVFDAAVIVPLYRMTEILNWRLGKAGPGPIWYADRMQWMRALEENWPVVLDEFERFRARLDRLPDLEDLRTSNNVADFGGGSWGFLYLRLNGTGNAMLAPHFPRTLALLETHVPELFSVRFSLLGGDRKEITPHRDGHCQSIICHLPLIVPEGECSITIAGRRQPWTVGKCFAFDASALHSVQKESKEERLVVLIDTFRPVPFWLRGISRAVFRYTTRKAPVAQIMRQHDQAVGKALAARAAAPAPAH</sequence>
<evidence type="ECO:0000256" key="3">
    <source>
        <dbReference type="ARBA" id="ARBA00023002"/>
    </source>
</evidence>
<dbReference type="Proteomes" id="UP000446768">
    <property type="component" value="Unassembled WGS sequence"/>
</dbReference>
<evidence type="ECO:0000256" key="2">
    <source>
        <dbReference type="ARBA" id="ARBA00022964"/>
    </source>
</evidence>
<name>A0A7X2IM48_9BURK</name>
<keyword evidence="6" id="KW-1185">Reference proteome</keyword>
<evidence type="ECO:0000256" key="1">
    <source>
        <dbReference type="ARBA" id="ARBA00007730"/>
    </source>
</evidence>
<dbReference type="Gene3D" id="2.60.120.330">
    <property type="entry name" value="B-lactam Antibiotic, Isopenicillin N Synthase, Chain"/>
    <property type="match status" value="1"/>
</dbReference>
<evidence type="ECO:0000313" key="6">
    <source>
        <dbReference type="Proteomes" id="UP000446768"/>
    </source>
</evidence>
<evidence type="ECO:0000259" key="4">
    <source>
        <dbReference type="Pfam" id="PF05118"/>
    </source>
</evidence>
<reference evidence="5 6" key="1">
    <citation type="submission" date="2019-11" db="EMBL/GenBank/DDBJ databases">
        <title>Novel species isolated from a subtropical stream in China.</title>
        <authorList>
            <person name="Lu H."/>
        </authorList>
    </citation>
    <scope>NUCLEOTIDE SEQUENCE [LARGE SCALE GENOMIC DNA]</scope>
    <source>
        <strain evidence="5 6">FT92W</strain>
    </source>
</reference>
<dbReference type="InterPro" id="IPR051821">
    <property type="entry name" value="Asp/Asn_beta-hydroxylase"/>
</dbReference>
<dbReference type="Pfam" id="PF05118">
    <property type="entry name" value="Asp_Arg_Hydrox"/>
    <property type="match status" value="1"/>
</dbReference>
<protein>
    <recommendedName>
        <fullName evidence="4">Aspartyl/asparaginy/proline hydroxylase domain-containing protein</fullName>
    </recommendedName>
</protein>
<dbReference type="AlphaFoldDB" id="A0A7X2IM48"/>
<organism evidence="5 6">
    <name type="scientific">Pseudoduganella rivuli</name>
    <dbReference type="NCBI Taxonomy" id="2666085"/>
    <lineage>
        <taxon>Bacteria</taxon>
        <taxon>Pseudomonadati</taxon>
        <taxon>Pseudomonadota</taxon>
        <taxon>Betaproteobacteria</taxon>
        <taxon>Burkholderiales</taxon>
        <taxon>Oxalobacteraceae</taxon>
        <taxon>Telluria group</taxon>
        <taxon>Pseudoduganella</taxon>
    </lineage>
</organism>
<dbReference type="EMBL" id="WKJJ01000005">
    <property type="protein sequence ID" value="MRV71993.1"/>
    <property type="molecule type" value="Genomic_DNA"/>
</dbReference>
<keyword evidence="3" id="KW-0560">Oxidoreductase</keyword>
<accession>A0A7X2IM48</accession>
<keyword evidence="2" id="KW-0223">Dioxygenase</keyword>